<gene>
    <name evidence="2" type="ORF">GCM10023082_05240</name>
</gene>
<evidence type="ECO:0000313" key="2">
    <source>
        <dbReference type="EMBL" id="GAA3710284.1"/>
    </source>
</evidence>
<evidence type="ECO:0000256" key="1">
    <source>
        <dbReference type="SAM" id="MobiDB-lite"/>
    </source>
</evidence>
<organism evidence="2 3">
    <name type="scientific">Streptomyces tremellae</name>
    <dbReference type="NCBI Taxonomy" id="1124239"/>
    <lineage>
        <taxon>Bacteria</taxon>
        <taxon>Bacillati</taxon>
        <taxon>Actinomycetota</taxon>
        <taxon>Actinomycetes</taxon>
        <taxon>Kitasatosporales</taxon>
        <taxon>Streptomycetaceae</taxon>
        <taxon>Streptomyces</taxon>
    </lineage>
</organism>
<feature type="region of interest" description="Disordered" evidence="1">
    <location>
        <begin position="1"/>
        <end position="26"/>
    </location>
</feature>
<keyword evidence="3" id="KW-1185">Reference proteome</keyword>
<protein>
    <recommendedName>
        <fullName evidence="4">Transposase</fullName>
    </recommendedName>
</protein>
<name>A0ABP7DX43_9ACTN</name>
<comment type="caution">
    <text evidence="2">The sequence shown here is derived from an EMBL/GenBank/DDBJ whole genome shotgun (WGS) entry which is preliminary data.</text>
</comment>
<accession>A0ABP7DX43</accession>
<dbReference type="RefSeq" id="WP_159057266.1">
    <property type="nucleotide sequence ID" value="NZ_BAABEP010000002.1"/>
</dbReference>
<evidence type="ECO:0008006" key="4">
    <source>
        <dbReference type="Google" id="ProtNLM"/>
    </source>
</evidence>
<reference evidence="3" key="1">
    <citation type="journal article" date="2019" name="Int. J. Syst. Evol. Microbiol.">
        <title>The Global Catalogue of Microorganisms (GCM) 10K type strain sequencing project: providing services to taxonomists for standard genome sequencing and annotation.</title>
        <authorList>
            <consortium name="The Broad Institute Genomics Platform"/>
            <consortium name="The Broad Institute Genome Sequencing Center for Infectious Disease"/>
            <person name="Wu L."/>
            <person name="Ma J."/>
        </authorList>
    </citation>
    <scope>NUCLEOTIDE SEQUENCE [LARGE SCALE GENOMIC DNA]</scope>
    <source>
        <strain evidence="3">JCM 30846</strain>
    </source>
</reference>
<sequence>MTQSAPEDGRPRENQIIAEPATVDRCQADYRRGSADRNTAYKKMRRAGAPGRS</sequence>
<evidence type="ECO:0000313" key="3">
    <source>
        <dbReference type="Proteomes" id="UP001499884"/>
    </source>
</evidence>
<proteinExistence type="predicted"/>
<dbReference type="Proteomes" id="UP001499884">
    <property type="component" value="Unassembled WGS sequence"/>
</dbReference>
<dbReference type="EMBL" id="BAABEP010000002">
    <property type="protein sequence ID" value="GAA3710284.1"/>
    <property type="molecule type" value="Genomic_DNA"/>
</dbReference>